<dbReference type="GO" id="GO:0046872">
    <property type="term" value="F:metal ion binding"/>
    <property type="evidence" value="ECO:0007669"/>
    <property type="project" value="UniProtKB-KW"/>
</dbReference>
<dbReference type="InterPro" id="IPR005925">
    <property type="entry name" value="Agmatinase-rel"/>
</dbReference>
<evidence type="ECO:0000313" key="6">
    <source>
        <dbReference type="Proteomes" id="UP000069850"/>
    </source>
</evidence>
<dbReference type="Proteomes" id="UP000069850">
    <property type="component" value="Chromosome 1"/>
</dbReference>
<dbReference type="Pfam" id="PF00491">
    <property type="entry name" value="Arginase"/>
    <property type="match status" value="1"/>
</dbReference>
<feature type="binding site" evidence="4">
    <location>
        <position position="223"/>
    </location>
    <ligand>
        <name>Mn(2+)</name>
        <dbReference type="ChEBI" id="CHEBI:29035"/>
        <label>1</label>
    </ligand>
</feature>
<evidence type="ECO:0000256" key="1">
    <source>
        <dbReference type="ARBA" id="ARBA00009227"/>
    </source>
</evidence>
<dbReference type="InterPro" id="IPR023696">
    <property type="entry name" value="Ureohydrolase_dom_sf"/>
</dbReference>
<feature type="binding site" evidence="4">
    <location>
        <position position="140"/>
    </location>
    <ligand>
        <name>Mn(2+)</name>
        <dbReference type="ChEBI" id="CHEBI:29035"/>
        <label>1</label>
    </ligand>
</feature>
<evidence type="ECO:0000256" key="2">
    <source>
        <dbReference type="ARBA" id="ARBA00022723"/>
    </source>
</evidence>
<name>A0A0X3BQ40_9EURY</name>
<dbReference type="AlphaFoldDB" id="A0A0X3BQ40"/>
<dbReference type="PIRSF" id="PIRSF036979">
    <property type="entry name" value="Arginase"/>
    <property type="match status" value="1"/>
</dbReference>
<dbReference type="InterPro" id="IPR006035">
    <property type="entry name" value="Ureohydrolase"/>
</dbReference>
<dbReference type="NCBIfam" id="TIGR01230">
    <property type="entry name" value="agmatinase"/>
    <property type="match status" value="1"/>
</dbReference>
<feature type="binding site" evidence="4">
    <location>
        <position position="142"/>
    </location>
    <ligand>
        <name>Mn(2+)</name>
        <dbReference type="ChEBI" id="CHEBI:29035"/>
        <label>1</label>
    </ligand>
</feature>
<dbReference type="CDD" id="cd11593">
    <property type="entry name" value="Agmatinase-like_2"/>
    <property type="match status" value="1"/>
</dbReference>
<dbReference type="Gene3D" id="3.40.800.10">
    <property type="entry name" value="Ureohydrolase domain"/>
    <property type="match status" value="1"/>
</dbReference>
<gene>
    <name evidence="5" type="primary">speB</name>
    <name evidence="5" type="ORF">MMAB1_2441</name>
</gene>
<evidence type="ECO:0000256" key="3">
    <source>
        <dbReference type="ARBA" id="ARBA00022801"/>
    </source>
</evidence>
<feature type="binding site" evidence="4">
    <location>
        <position position="225"/>
    </location>
    <ligand>
        <name>Mn(2+)</name>
        <dbReference type="ChEBI" id="CHEBI:29035"/>
        <label>1</label>
    </ligand>
</feature>
<dbReference type="GeneID" id="27138096"/>
<dbReference type="GO" id="GO:0033389">
    <property type="term" value="P:putrescine biosynthetic process from arginine, via agmatine"/>
    <property type="evidence" value="ECO:0007669"/>
    <property type="project" value="TreeGrafter"/>
</dbReference>
<dbReference type="KEGG" id="mema:MMAB1_2441"/>
<comment type="cofactor">
    <cofactor evidence="4">
        <name>Mn(2+)</name>
        <dbReference type="ChEBI" id="CHEBI:29035"/>
    </cofactor>
    <text evidence="4">Binds 2 manganese ions per subunit.</text>
</comment>
<proteinExistence type="inferred from homology"/>
<dbReference type="PROSITE" id="PS51409">
    <property type="entry name" value="ARGINASE_2"/>
    <property type="match status" value="1"/>
</dbReference>
<feature type="binding site" evidence="4">
    <location>
        <position position="138"/>
    </location>
    <ligand>
        <name>Mn(2+)</name>
        <dbReference type="ChEBI" id="CHEBI:29035"/>
        <label>1</label>
    </ligand>
</feature>
<dbReference type="PANTHER" id="PTHR11358">
    <property type="entry name" value="ARGINASE/AGMATINASE"/>
    <property type="match status" value="1"/>
</dbReference>
<keyword evidence="3 5" id="KW-0378">Hydrolase</keyword>
<protein>
    <submittedName>
        <fullName evidence="5">Agmatinase</fullName>
        <ecNumber evidence="5">3.5.3.11</ecNumber>
    </submittedName>
</protein>
<dbReference type="EMBL" id="LT158599">
    <property type="protein sequence ID" value="CVK33654.1"/>
    <property type="molecule type" value="Genomic_DNA"/>
</dbReference>
<comment type="similarity">
    <text evidence="1">Belongs to the arginase family. Agmatinase subfamily.</text>
</comment>
<sequence length="295" mass="31904">MSDLFWLSKAGMNELAHLHFADADASYEDARYAVFGVPYDGTTSFRPGARFGPRAIREASFNFESYEPSTGIDLYKVPFTDLGDLAVSKVPEDLVDQVADVAGEIGGDGKVPVMLGGEHTATIGAVRAVQPDVYVVCDAHLDLRDELDGTPYSHGCVTRRVLDLGVDDVVIIGARSGDREQFEVAEERTRLYTADAVRERGIAGVLGEVLAHIGDKKVYLSIDADAIDCCLTPGLGTPEPFGMTPLDIREVVRTLAPHAVGFDYVEVAPFDSGQTAAVAAQMVREFIARHRVAER</sequence>
<evidence type="ECO:0000313" key="5">
    <source>
        <dbReference type="EMBL" id="CVK33654.1"/>
    </source>
</evidence>
<feature type="binding site" evidence="4">
    <location>
        <position position="119"/>
    </location>
    <ligand>
        <name>Mn(2+)</name>
        <dbReference type="ChEBI" id="CHEBI:29035"/>
        <label>1</label>
    </ligand>
</feature>
<keyword evidence="2 4" id="KW-0479">Metal-binding</keyword>
<keyword evidence="4" id="KW-0464">Manganese</keyword>
<dbReference type="PANTHER" id="PTHR11358:SF26">
    <property type="entry name" value="GUANIDINO ACID HYDROLASE, MITOCHONDRIAL"/>
    <property type="match status" value="1"/>
</dbReference>
<accession>A0A0X3BQ40</accession>
<dbReference type="RefSeq" id="WP_238320296.1">
    <property type="nucleotide sequence ID" value="NZ_JAHAVR010000001.1"/>
</dbReference>
<organism evidence="5 6">
    <name type="scientific">Methanoculleus bourgensis</name>
    <dbReference type="NCBI Taxonomy" id="83986"/>
    <lineage>
        <taxon>Archaea</taxon>
        <taxon>Methanobacteriati</taxon>
        <taxon>Methanobacteriota</taxon>
        <taxon>Stenosarchaea group</taxon>
        <taxon>Methanomicrobia</taxon>
        <taxon>Methanomicrobiales</taxon>
        <taxon>Methanomicrobiaceae</taxon>
        <taxon>Methanoculleus</taxon>
    </lineage>
</organism>
<evidence type="ECO:0000256" key="4">
    <source>
        <dbReference type="PIRSR" id="PIRSR036979-1"/>
    </source>
</evidence>
<reference evidence="5 6" key="1">
    <citation type="submission" date="2016-01" db="EMBL/GenBank/DDBJ databases">
        <authorList>
            <person name="Manzoor S."/>
        </authorList>
    </citation>
    <scope>NUCLEOTIDE SEQUENCE [LARGE SCALE GENOMIC DNA]</scope>
    <source>
        <strain evidence="5">Methanoculleus sp MAB1</strain>
    </source>
</reference>
<dbReference type="GO" id="GO:0008783">
    <property type="term" value="F:agmatinase activity"/>
    <property type="evidence" value="ECO:0007669"/>
    <property type="project" value="UniProtKB-EC"/>
</dbReference>
<dbReference type="EC" id="3.5.3.11" evidence="5"/>
<dbReference type="SUPFAM" id="SSF52768">
    <property type="entry name" value="Arginase/deacetylase"/>
    <property type="match status" value="1"/>
</dbReference>